<dbReference type="SMART" id="SM00365">
    <property type="entry name" value="LRR_SD22"/>
    <property type="match status" value="5"/>
</dbReference>
<proteinExistence type="inferred from homology"/>
<evidence type="ECO:0000256" key="1">
    <source>
        <dbReference type="ARBA" id="ARBA00003843"/>
    </source>
</evidence>
<reference evidence="10" key="2">
    <citation type="submission" date="2023-03" db="EMBL/GenBank/DDBJ databases">
        <authorList>
            <person name="Inwood S.N."/>
            <person name="Skelly J.G."/>
            <person name="Guhlin J."/>
            <person name="Harrop T.W.R."/>
            <person name="Goldson S.G."/>
            <person name="Dearden P.K."/>
        </authorList>
    </citation>
    <scope>NUCLEOTIDE SEQUENCE</scope>
    <source>
        <strain evidence="10">Irish</strain>
        <tissue evidence="10">Whole body</tissue>
    </source>
</reference>
<dbReference type="InterPro" id="IPR050576">
    <property type="entry name" value="Cilia_flagella_integrity"/>
</dbReference>
<comment type="caution">
    <text evidence="10">The sequence shown here is derived from an EMBL/GenBank/DDBJ whole genome shotgun (WGS) entry which is preliminary data.</text>
</comment>
<comment type="similarity">
    <text evidence="3">Belongs to the DNAAF1 family.</text>
</comment>
<reference evidence="10" key="1">
    <citation type="journal article" date="2023" name="bioRxiv">
        <title>Scaffold-level genome assemblies of two parasitoid biocontrol wasps reveal the parthenogenesis mechanism and an associated novel virus.</title>
        <authorList>
            <person name="Inwood S."/>
            <person name="Skelly J."/>
            <person name="Guhlin J."/>
            <person name="Harrop T."/>
            <person name="Goldson S."/>
            <person name="Dearden P."/>
        </authorList>
    </citation>
    <scope>NUCLEOTIDE SEQUENCE</scope>
    <source>
        <strain evidence="10">Irish</strain>
        <tissue evidence="10">Whole body</tissue>
    </source>
</reference>
<comment type="function">
    <text evidence="1">Cilium-specific protein required for cilia structures.</text>
</comment>
<evidence type="ECO:0000313" key="10">
    <source>
        <dbReference type="EMBL" id="KAK0166077.1"/>
    </source>
</evidence>
<evidence type="ECO:0000256" key="2">
    <source>
        <dbReference type="ARBA" id="ARBA00004138"/>
    </source>
</evidence>
<protein>
    <recommendedName>
        <fullName evidence="8">Dynein axonemal assembly factor 1 homolog</fullName>
    </recommendedName>
</protein>
<keyword evidence="6" id="KW-0969">Cilium</keyword>
<keyword evidence="11" id="KW-1185">Reference proteome</keyword>
<dbReference type="GO" id="GO:0035082">
    <property type="term" value="P:axoneme assembly"/>
    <property type="evidence" value="ECO:0007669"/>
    <property type="project" value="TreeGrafter"/>
</dbReference>
<gene>
    <name evidence="10" type="ORF">PV328_004526</name>
</gene>
<sequence length="480" mass="55949">MDDINIAALQALDDMNIEKVSSENDIKAINTVIEVEKMIIENKKNEALKKLEIEFNLDHDQCDDEIVSNTIEYPVDKIEVEKQLELTKKFREINSKNIIKSKTIFEEFRDDFELEKNVERILIKDKIYEFDEKKHGVRMTEDLIKTHCKKENLYQTPHLNDVLYLHYQGFTFIEGLEKYTGLKCLWLESNGIREIANLNNQIELRCLYLHHNLISTIENLNYLTHLDTLNLSHNTITKLENLDCLKCLNTLNVSHNYLTNKEDIDHLKSLTSVCILDVSHNRLGSPEIVEVFENMKSLRVLTLMGNSVLRSITAYRKTMILKCKDLRYLDDRPIFPKDRACALAWEHGGVQEEMAEREKWNKAEQKKINDSVIALMSRRKQVEPVSYNSSECDDYLYENPEDNKKIIDDNQHGHDLKKDSLTSLEKFYSANEEDEDEVDNNDEKINEVSPLPPVQHSYLNSTMSCVRKSLIEVIDDDSGK</sequence>
<dbReference type="PANTHER" id="PTHR45973">
    <property type="entry name" value="PROTEIN PHOSPHATASE 1 REGULATORY SUBUNIT SDS22-RELATED"/>
    <property type="match status" value="1"/>
</dbReference>
<dbReference type="InterPro" id="IPR001611">
    <property type="entry name" value="Leu-rich_rpt"/>
</dbReference>
<dbReference type="FunFam" id="3.80.10.10:FF:000166">
    <property type="entry name" value="Dynein assembly factor 1, axonemal"/>
    <property type="match status" value="1"/>
</dbReference>
<organism evidence="10 11">
    <name type="scientific">Microctonus aethiopoides</name>
    <dbReference type="NCBI Taxonomy" id="144406"/>
    <lineage>
        <taxon>Eukaryota</taxon>
        <taxon>Metazoa</taxon>
        <taxon>Ecdysozoa</taxon>
        <taxon>Arthropoda</taxon>
        <taxon>Hexapoda</taxon>
        <taxon>Insecta</taxon>
        <taxon>Pterygota</taxon>
        <taxon>Neoptera</taxon>
        <taxon>Endopterygota</taxon>
        <taxon>Hymenoptera</taxon>
        <taxon>Apocrita</taxon>
        <taxon>Ichneumonoidea</taxon>
        <taxon>Braconidae</taxon>
        <taxon>Euphorinae</taxon>
        <taxon>Microctonus</taxon>
    </lineage>
</organism>
<evidence type="ECO:0000256" key="4">
    <source>
        <dbReference type="ARBA" id="ARBA00022614"/>
    </source>
</evidence>
<evidence type="ECO:0000256" key="5">
    <source>
        <dbReference type="ARBA" id="ARBA00022737"/>
    </source>
</evidence>
<accession>A0AA39KLT7</accession>
<evidence type="ECO:0000256" key="6">
    <source>
        <dbReference type="ARBA" id="ARBA00023069"/>
    </source>
</evidence>
<dbReference type="PANTHER" id="PTHR45973:SF9">
    <property type="entry name" value="LEUCINE-RICH REPEAT-CONTAINING PROTEIN 46"/>
    <property type="match status" value="1"/>
</dbReference>
<evidence type="ECO:0000256" key="7">
    <source>
        <dbReference type="ARBA" id="ARBA00023273"/>
    </source>
</evidence>
<dbReference type="InterPro" id="IPR032675">
    <property type="entry name" value="LRR_dom_sf"/>
</dbReference>
<comment type="subcellular location">
    <subcellularLocation>
        <location evidence="2">Cell projection</location>
        <location evidence="2">Cilium</location>
    </subcellularLocation>
</comment>
<dbReference type="AlphaFoldDB" id="A0AA39KLT7"/>
<evidence type="ECO:0000256" key="9">
    <source>
        <dbReference type="SAM" id="MobiDB-lite"/>
    </source>
</evidence>
<evidence type="ECO:0000256" key="3">
    <source>
        <dbReference type="ARBA" id="ARBA00006453"/>
    </source>
</evidence>
<name>A0AA39KLT7_9HYME</name>
<dbReference type="Gene3D" id="3.80.10.10">
    <property type="entry name" value="Ribonuclease Inhibitor"/>
    <property type="match status" value="2"/>
</dbReference>
<dbReference type="GO" id="GO:0070840">
    <property type="term" value="F:dynein complex binding"/>
    <property type="evidence" value="ECO:0007669"/>
    <property type="project" value="TreeGrafter"/>
</dbReference>
<dbReference type="Proteomes" id="UP001168990">
    <property type="component" value="Unassembled WGS sequence"/>
</dbReference>
<dbReference type="GO" id="GO:0005930">
    <property type="term" value="C:axoneme"/>
    <property type="evidence" value="ECO:0007669"/>
    <property type="project" value="TreeGrafter"/>
</dbReference>
<dbReference type="EMBL" id="JAQQBS010001422">
    <property type="protein sequence ID" value="KAK0166077.1"/>
    <property type="molecule type" value="Genomic_DNA"/>
</dbReference>
<feature type="compositionally biased region" description="Acidic residues" evidence="9">
    <location>
        <begin position="431"/>
        <end position="440"/>
    </location>
</feature>
<keyword evidence="4" id="KW-0433">Leucine-rich repeat</keyword>
<dbReference type="PROSITE" id="PS51450">
    <property type="entry name" value="LRR"/>
    <property type="match status" value="4"/>
</dbReference>
<keyword evidence="7" id="KW-0966">Cell projection</keyword>
<feature type="region of interest" description="Disordered" evidence="9">
    <location>
        <begin position="431"/>
        <end position="453"/>
    </location>
</feature>
<keyword evidence="5" id="KW-0677">Repeat</keyword>
<evidence type="ECO:0000256" key="8">
    <source>
        <dbReference type="ARBA" id="ARBA00024433"/>
    </source>
</evidence>
<evidence type="ECO:0000313" key="11">
    <source>
        <dbReference type="Proteomes" id="UP001168990"/>
    </source>
</evidence>
<dbReference type="SUPFAM" id="SSF52075">
    <property type="entry name" value="Outer arm dynein light chain 1"/>
    <property type="match status" value="1"/>
</dbReference>
<dbReference type="Pfam" id="PF14580">
    <property type="entry name" value="LRR_9"/>
    <property type="match status" value="1"/>
</dbReference>